<dbReference type="AlphaFoldDB" id="A0AAV4X906"/>
<evidence type="ECO:0000256" key="1">
    <source>
        <dbReference type="SAM" id="MobiDB-lite"/>
    </source>
</evidence>
<evidence type="ECO:0000313" key="2">
    <source>
        <dbReference type="EMBL" id="GIY90259.1"/>
    </source>
</evidence>
<sequence>MHRARFEVIGMGCHSDEVVSMLMYRYQTLRSLYSNLDHCSSHFILMTSRAADSKSEVAFSSPGQGQGHARAAHRVPDAKRCAGLP</sequence>
<organism evidence="2 3">
    <name type="scientific">Caerostris extrusa</name>
    <name type="common">Bark spider</name>
    <name type="synonym">Caerostris bankana</name>
    <dbReference type="NCBI Taxonomy" id="172846"/>
    <lineage>
        <taxon>Eukaryota</taxon>
        <taxon>Metazoa</taxon>
        <taxon>Ecdysozoa</taxon>
        <taxon>Arthropoda</taxon>
        <taxon>Chelicerata</taxon>
        <taxon>Arachnida</taxon>
        <taxon>Araneae</taxon>
        <taxon>Araneomorphae</taxon>
        <taxon>Entelegynae</taxon>
        <taxon>Araneoidea</taxon>
        <taxon>Araneidae</taxon>
        <taxon>Caerostris</taxon>
    </lineage>
</organism>
<accession>A0AAV4X906</accession>
<name>A0AAV4X906_CAEEX</name>
<gene>
    <name evidence="2" type="ORF">CEXT_232451</name>
</gene>
<reference evidence="2 3" key="1">
    <citation type="submission" date="2021-06" db="EMBL/GenBank/DDBJ databases">
        <title>Caerostris extrusa draft genome.</title>
        <authorList>
            <person name="Kono N."/>
            <person name="Arakawa K."/>
        </authorList>
    </citation>
    <scope>NUCLEOTIDE SEQUENCE [LARGE SCALE GENOMIC DNA]</scope>
</reference>
<feature type="compositionally biased region" description="Basic and acidic residues" evidence="1">
    <location>
        <begin position="74"/>
        <end position="85"/>
    </location>
</feature>
<dbReference type="EMBL" id="BPLR01017308">
    <property type="protein sequence ID" value="GIY90259.1"/>
    <property type="molecule type" value="Genomic_DNA"/>
</dbReference>
<keyword evidence="3" id="KW-1185">Reference proteome</keyword>
<evidence type="ECO:0000313" key="3">
    <source>
        <dbReference type="Proteomes" id="UP001054945"/>
    </source>
</evidence>
<protein>
    <submittedName>
        <fullName evidence="2">Uncharacterized protein</fullName>
    </submittedName>
</protein>
<feature type="region of interest" description="Disordered" evidence="1">
    <location>
        <begin position="56"/>
        <end position="85"/>
    </location>
</feature>
<comment type="caution">
    <text evidence="2">The sequence shown here is derived from an EMBL/GenBank/DDBJ whole genome shotgun (WGS) entry which is preliminary data.</text>
</comment>
<proteinExistence type="predicted"/>
<dbReference type="Proteomes" id="UP001054945">
    <property type="component" value="Unassembled WGS sequence"/>
</dbReference>